<evidence type="ECO:0000256" key="5">
    <source>
        <dbReference type="SAM" id="MobiDB-lite"/>
    </source>
</evidence>
<comment type="similarity">
    <text evidence="2">Belongs to the histone-like protein H-NS family.</text>
</comment>
<evidence type="ECO:0000313" key="7">
    <source>
        <dbReference type="EMBL" id="GGE22160.1"/>
    </source>
</evidence>
<evidence type="ECO:0000256" key="1">
    <source>
        <dbReference type="ARBA" id="ARBA00004453"/>
    </source>
</evidence>
<keyword evidence="4" id="KW-0238">DNA-binding</keyword>
<evidence type="ECO:0000256" key="2">
    <source>
        <dbReference type="ARBA" id="ARBA00010610"/>
    </source>
</evidence>
<reference evidence="8" key="1">
    <citation type="journal article" date="2019" name="Int. J. Syst. Evol. Microbiol.">
        <title>The Global Catalogue of Microorganisms (GCM) 10K type strain sequencing project: providing services to taxonomists for standard genome sequencing and annotation.</title>
        <authorList>
            <consortium name="The Broad Institute Genomics Platform"/>
            <consortium name="The Broad Institute Genome Sequencing Center for Infectious Disease"/>
            <person name="Wu L."/>
            <person name="Ma J."/>
        </authorList>
    </citation>
    <scope>NUCLEOTIDE SEQUENCE [LARGE SCALE GENOMIC DNA]</scope>
    <source>
        <strain evidence="8">CGMCC 1.12664</strain>
    </source>
</reference>
<dbReference type="EMBL" id="BMFJ01000001">
    <property type="protein sequence ID" value="GGE22160.1"/>
    <property type="molecule type" value="Genomic_DNA"/>
</dbReference>
<evidence type="ECO:0000313" key="8">
    <source>
        <dbReference type="Proteomes" id="UP000612855"/>
    </source>
</evidence>
<comment type="caution">
    <text evidence="7">The sequence shown here is derived from an EMBL/GenBank/DDBJ whole genome shotgun (WGS) entry which is preliminary data.</text>
</comment>
<name>A0A917A1G8_9RHOB</name>
<dbReference type="Gene3D" id="4.10.430.10">
    <property type="entry name" value="Histone-like protein H-NS, C-terminal domain"/>
    <property type="match status" value="1"/>
</dbReference>
<sequence length="108" mass="11967">MTTVDLNALSLEDLKKLRKDVDSAIKNFEERKKKSALAELEAKAAELGFSLSELAGAGGRGRKVNPPKYRHPENPEMTWSGRGRQPDWYKEIVGAGTDPEDLLIAKSK</sequence>
<gene>
    <name evidence="7" type="primary">spb</name>
    <name evidence="7" type="ORF">GCM10011360_08310</name>
</gene>
<dbReference type="GO" id="GO:0005829">
    <property type="term" value="C:cytosol"/>
    <property type="evidence" value="ECO:0007669"/>
    <property type="project" value="TreeGrafter"/>
</dbReference>
<dbReference type="InterPro" id="IPR027444">
    <property type="entry name" value="H-NS_C_dom"/>
</dbReference>
<dbReference type="GO" id="GO:0003680">
    <property type="term" value="F:minor groove of adenine-thymine-rich DNA binding"/>
    <property type="evidence" value="ECO:0007669"/>
    <property type="project" value="TreeGrafter"/>
</dbReference>
<dbReference type="SUPFAM" id="SSF81273">
    <property type="entry name" value="H-NS histone-like proteins"/>
    <property type="match status" value="1"/>
</dbReference>
<proteinExistence type="inferred from homology"/>
<dbReference type="Pfam" id="PF00816">
    <property type="entry name" value="Histone_HNS"/>
    <property type="match status" value="1"/>
</dbReference>
<accession>A0A917A1G8</accession>
<keyword evidence="3" id="KW-0963">Cytoplasm</keyword>
<feature type="region of interest" description="Disordered" evidence="5">
    <location>
        <begin position="56"/>
        <end position="84"/>
    </location>
</feature>
<dbReference type="SMART" id="SM00528">
    <property type="entry name" value="HNS"/>
    <property type="match status" value="1"/>
</dbReference>
<comment type="subcellular location">
    <subcellularLocation>
        <location evidence="1">Cytoplasm</location>
        <location evidence="1">Nucleoid</location>
    </subcellularLocation>
</comment>
<dbReference type="InterPro" id="IPR037150">
    <property type="entry name" value="H-NS_C_dom_sf"/>
</dbReference>
<dbReference type="PANTHER" id="PTHR38097:SF2">
    <property type="entry name" value="DNA-BINDING PROTEIN STPA"/>
    <property type="match status" value="1"/>
</dbReference>
<dbReference type="Proteomes" id="UP000612855">
    <property type="component" value="Unassembled WGS sequence"/>
</dbReference>
<dbReference type="GO" id="GO:0009295">
    <property type="term" value="C:nucleoid"/>
    <property type="evidence" value="ECO:0007669"/>
    <property type="project" value="UniProtKB-SubCell"/>
</dbReference>
<dbReference type="GO" id="GO:0000976">
    <property type="term" value="F:transcription cis-regulatory region binding"/>
    <property type="evidence" value="ECO:0007669"/>
    <property type="project" value="TreeGrafter"/>
</dbReference>
<organism evidence="7 8">
    <name type="scientific">Primorskyibacter flagellatus</name>
    <dbReference type="NCBI Taxonomy" id="1387277"/>
    <lineage>
        <taxon>Bacteria</taxon>
        <taxon>Pseudomonadati</taxon>
        <taxon>Pseudomonadota</taxon>
        <taxon>Alphaproteobacteria</taxon>
        <taxon>Rhodobacterales</taxon>
        <taxon>Roseobacteraceae</taxon>
        <taxon>Primorskyibacter</taxon>
    </lineage>
</organism>
<evidence type="ECO:0000259" key="6">
    <source>
        <dbReference type="SMART" id="SM00528"/>
    </source>
</evidence>
<dbReference type="GO" id="GO:0001217">
    <property type="term" value="F:DNA-binding transcription repressor activity"/>
    <property type="evidence" value="ECO:0007669"/>
    <property type="project" value="TreeGrafter"/>
</dbReference>
<feature type="domain" description="DNA-binding protein H-NS-like C-terminal" evidence="6">
    <location>
        <begin position="59"/>
        <end position="104"/>
    </location>
</feature>
<dbReference type="RefSeq" id="WP_188476407.1">
    <property type="nucleotide sequence ID" value="NZ_BMFJ01000001.1"/>
</dbReference>
<dbReference type="PANTHER" id="PTHR38097">
    <property type="match status" value="1"/>
</dbReference>
<protein>
    <submittedName>
        <fullName evidence="7">Trans-acting regulatory protein hvrA</fullName>
    </submittedName>
</protein>
<keyword evidence="8" id="KW-1185">Reference proteome</keyword>
<feature type="compositionally biased region" description="Basic residues" evidence="5">
    <location>
        <begin position="60"/>
        <end position="69"/>
    </location>
</feature>
<dbReference type="AlphaFoldDB" id="A0A917A1G8"/>
<evidence type="ECO:0000256" key="3">
    <source>
        <dbReference type="ARBA" id="ARBA00022490"/>
    </source>
</evidence>
<dbReference type="GO" id="GO:0032993">
    <property type="term" value="C:protein-DNA complex"/>
    <property type="evidence" value="ECO:0007669"/>
    <property type="project" value="TreeGrafter"/>
</dbReference>
<evidence type="ECO:0000256" key="4">
    <source>
        <dbReference type="ARBA" id="ARBA00023125"/>
    </source>
</evidence>
<dbReference type="GO" id="GO:0003681">
    <property type="term" value="F:bent DNA binding"/>
    <property type="evidence" value="ECO:0007669"/>
    <property type="project" value="TreeGrafter"/>
</dbReference>